<dbReference type="Gene3D" id="3.40.800.20">
    <property type="entry name" value="Histone deacetylase domain"/>
    <property type="match status" value="1"/>
</dbReference>
<feature type="binding site" evidence="13">
    <location>
        <position position="177"/>
    </location>
    <ligand>
        <name>a divalent metal cation</name>
        <dbReference type="ChEBI" id="CHEBI:60240"/>
    </ligand>
</feature>
<dbReference type="GO" id="GO:0005634">
    <property type="term" value="C:nucleus"/>
    <property type="evidence" value="ECO:0007669"/>
    <property type="project" value="UniProtKB-SubCell"/>
</dbReference>
<keyword evidence="7 10" id="KW-0804">Transcription</keyword>
<dbReference type="SUPFAM" id="SSF52768">
    <property type="entry name" value="Arginase/deacetylase"/>
    <property type="match status" value="1"/>
</dbReference>
<dbReference type="STRING" id="1890364.A0A2P6NVI8"/>
<evidence type="ECO:0000256" key="5">
    <source>
        <dbReference type="ARBA" id="ARBA00022853"/>
    </source>
</evidence>
<keyword evidence="5 10" id="KW-0156">Chromatin regulator</keyword>
<dbReference type="OrthoDB" id="1918432at2759"/>
<dbReference type="Proteomes" id="UP000241769">
    <property type="component" value="Unassembled WGS sequence"/>
</dbReference>
<evidence type="ECO:0000256" key="11">
    <source>
        <dbReference type="PIRSR" id="PIRSR037913-1"/>
    </source>
</evidence>
<dbReference type="GO" id="GO:0040029">
    <property type="term" value="P:epigenetic regulation of gene expression"/>
    <property type="evidence" value="ECO:0007669"/>
    <property type="project" value="TreeGrafter"/>
</dbReference>
<dbReference type="PIRSF" id="PIRSF037913">
    <property type="entry name" value="His_deacetylse_1"/>
    <property type="match status" value="1"/>
</dbReference>
<proteinExistence type="inferred from homology"/>
<evidence type="ECO:0000256" key="13">
    <source>
        <dbReference type="PIRSR" id="PIRSR037913-3"/>
    </source>
</evidence>
<name>A0A2P6NVI8_9EUKA</name>
<feature type="binding site" evidence="13">
    <location>
        <position position="175"/>
    </location>
    <ligand>
        <name>a divalent metal cation</name>
        <dbReference type="ChEBI" id="CHEBI:60240"/>
    </ligand>
</feature>
<evidence type="ECO:0000256" key="1">
    <source>
        <dbReference type="ARBA" id="ARBA00004123"/>
    </source>
</evidence>
<evidence type="ECO:0000256" key="3">
    <source>
        <dbReference type="ARBA" id="ARBA00022491"/>
    </source>
</evidence>
<keyword evidence="3" id="KW-0678">Repressor</keyword>
<dbReference type="AlphaFoldDB" id="A0A2P6NVI8"/>
<evidence type="ECO:0000256" key="4">
    <source>
        <dbReference type="ARBA" id="ARBA00022801"/>
    </source>
</evidence>
<dbReference type="Pfam" id="PF00850">
    <property type="entry name" value="Hist_deacetyl"/>
    <property type="match status" value="1"/>
</dbReference>
<feature type="binding site" evidence="12">
    <location>
        <position position="98"/>
    </location>
    <ligand>
        <name>substrate</name>
    </ligand>
</feature>
<keyword evidence="16" id="KW-1185">Reference proteome</keyword>
<dbReference type="GO" id="GO:0046872">
    <property type="term" value="F:metal ion binding"/>
    <property type="evidence" value="ECO:0007669"/>
    <property type="project" value="UniProtKB-KW"/>
</dbReference>
<comment type="catalytic activity">
    <reaction evidence="10">
        <text>N(6)-acetyl-L-lysyl-[histone] + H2O = L-lysyl-[histone] + acetate</text>
        <dbReference type="Rhea" id="RHEA:58196"/>
        <dbReference type="Rhea" id="RHEA-COMP:9845"/>
        <dbReference type="Rhea" id="RHEA-COMP:11338"/>
        <dbReference type="ChEBI" id="CHEBI:15377"/>
        <dbReference type="ChEBI" id="CHEBI:29969"/>
        <dbReference type="ChEBI" id="CHEBI:30089"/>
        <dbReference type="ChEBI" id="CHEBI:61930"/>
        <dbReference type="EC" id="3.5.1.98"/>
    </reaction>
</comment>
<evidence type="ECO:0000259" key="14">
    <source>
        <dbReference type="Pfam" id="PF00850"/>
    </source>
</evidence>
<reference evidence="15 16" key="1">
    <citation type="journal article" date="2018" name="Genome Biol. Evol.">
        <title>Multiple Roots of Fruiting Body Formation in Amoebozoa.</title>
        <authorList>
            <person name="Hillmann F."/>
            <person name="Forbes G."/>
            <person name="Novohradska S."/>
            <person name="Ferling I."/>
            <person name="Riege K."/>
            <person name="Groth M."/>
            <person name="Westermann M."/>
            <person name="Marz M."/>
            <person name="Spaller T."/>
            <person name="Winckler T."/>
            <person name="Schaap P."/>
            <person name="Glockner G."/>
        </authorList>
    </citation>
    <scope>NUCLEOTIDE SEQUENCE [LARGE SCALE GENOMIC DNA]</scope>
    <source>
        <strain evidence="15 16">Jena</strain>
    </source>
</reference>
<evidence type="ECO:0000256" key="6">
    <source>
        <dbReference type="ARBA" id="ARBA00023015"/>
    </source>
</evidence>
<dbReference type="PANTHER" id="PTHR10625:SF36">
    <property type="entry name" value="HISTONE DEACETYLASE 3"/>
    <property type="match status" value="1"/>
</dbReference>
<comment type="caution">
    <text evidence="15">The sequence shown here is derived from an EMBL/GenBank/DDBJ whole genome shotgun (WGS) entry which is preliminary data.</text>
</comment>
<keyword evidence="4 10" id="KW-0378">Hydrolase</keyword>
<dbReference type="InterPro" id="IPR023696">
    <property type="entry name" value="Ureohydrolase_dom_sf"/>
</dbReference>
<evidence type="ECO:0000313" key="15">
    <source>
        <dbReference type="EMBL" id="PRP87981.1"/>
    </source>
</evidence>
<dbReference type="GO" id="GO:0141221">
    <property type="term" value="F:histone deacetylase activity, hydrolytic mechanism"/>
    <property type="evidence" value="ECO:0007669"/>
    <property type="project" value="UniProtKB-EC"/>
</dbReference>
<gene>
    <name evidence="15" type="ORF">PROFUN_02718</name>
</gene>
<protein>
    <recommendedName>
        <fullName evidence="2 10">Histone deacetylase</fullName>
        <ecNumber evidence="2 10">3.5.1.98</ecNumber>
    </recommendedName>
</protein>
<organism evidence="15 16">
    <name type="scientific">Planoprotostelium fungivorum</name>
    <dbReference type="NCBI Taxonomy" id="1890364"/>
    <lineage>
        <taxon>Eukaryota</taxon>
        <taxon>Amoebozoa</taxon>
        <taxon>Evosea</taxon>
        <taxon>Variosea</taxon>
        <taxon>Cavosteliida</taxon>
        <taxon>Cavosteliaceae</taxon>
        <taxon>Planoprotostelium</taxon>
    </lineage>
</organism>
<dbReference type="InterPro" id="IPR037138">
    <property type="entry name" value="His_deacetylse_dom_sf"/>
</dbReference>
<dbReference type="InterPro" id="IPR023801">
    <property type="entry name" value="His_deacetylse_dom"/>
</dbReference>
<evidence type="ECO:0000256" key="10">
    <source>
        <dbReference type="PIRNR" id="PIRNR037913"/>
    </source>
</evidence>
<dbReference type="EC" id="3.5.1.98" evidence="2 10"/>
<keyword evidence="13" id="KW-0479">Metal-binding</keyword>
<dbReference type="PANTHER" id="PTHR10625">
    <property type="entry name" value="HISTONE DEACETYLASE HDAC1-RELATED"/>
    <property type="match status" value="1"/>
</dbReference>
<dbReference type="FunFam" id="3.40.800.20:FF:000001">
    <property type="entry name" value="Histone deacetylase"/>
    <property type="match status" value="1"/>
</dbReference>
<dbReference type="InterPro" id="IPR003084">
    <property type="entry name" value="HDAC_I/II"/>
</dbReference>
<evidence type="ECO:0000256" key="2">
    <source>
        <dbReference type="ARBA" id="ARBA00012111"/>
    </source>
</evidence>
<comment type="subcellular location">
    <subcellularLocation>
        <location evidence="1 10">Nucleus</location>
    </subcellularLocation>
</comment>
<dbReference type="PRINTS" id="PR01271">
    <property type="entry name" value="HISDACETLASE"/>
</dbReference>
<dbReference type="InParanoid" id="A0A2P6NVI8"/>
<feature type="domain" description="Histone deacetylase" evidence="14">
    <location>
        <begin position="26"/>
        <end position="317"/>
    </location>
</feature>
<feature type="binding site" evidence="12">
    <location>
        <position position="148"/>
    </location>
    <ligand>
        <name>substrate</name>
    </ligand>
</feature>
<dbReference type="FunCoup" id="A0A2P6NVI8">
    <property type="interactions" value="124"/>
</dbReference>
<feature type="binding site" evidence="12">
    <location>
        <position position="303"/>
    </location>
    <ligand>
        <name>substrate</name>
    </ligand>
</feature>
<dbReference type="InterPro" id="IPR000286">
    <property type="entry name" value="HDACs"/>
</dbReference>
<sequence>MTSSTKRRVSYFYNPEVGNFHFGPNHPMKPHRLSLTHNLILNYGLYKKMSVYKSREANLYDLKQFHSEDYIDFLSRVSPSTLHLWQEASLSRFNVGDDCPIFDGLYDFCKIYSGGSIEAAAKINGDLADIAVNWSGGLHHARKDEASGFCFINDIVLAILELLKYHPRVLYIDIDVHHGDAVQEAFYITDRVMTVSFHKYGDSFFPGTGEVSEIGDKKGKYYSVNVPLLDGIDDQTYTSIFKPVIQKTIEFYRPSAIVLQCGADSLACDRLGCFNLSIKGHGECVSYVKSFGLPTLVLGGGGYTVKNVARCWTYETSLLLDTDISNDLPFNDYFEYFGPDFQLHPDIVARFDNQNSKQYVDDIKMRVLENLRSLQHAPSVQMDRLPPDLSYFELQQEQEDEEEEEKIDVRIISGAKTDDREYYEDEFDNDRDT</sequence>
<comment type="similarity">
    <text evidence="9 10">Belongs to the histone deacetylase family. HD Type 1 subfamily.</text>
</comment>
<evidence type="ECO:0000256" key="12">
    <source>
        <dbReference type="PIRSR" id="PIRSR037913-2"/>
    </source>
</evidence>
<dbReference type="EMBL" id="MDYQ01000016">
    <property type="protein sequence ID" value="PRP87981.1"/>
    <property type="molecule type" value="Genomic_DNA"/>
</dbReference>
<evidence type="ECO:0000256" key="7">
    <source>
        <dbReference type="ARBA" id="ARBA00023163"/>
    </source>
</evidence>
<dbReference type="PRINTS" id="PR01270">
    <property type="entry name" value="HDASUPER"/>
</dbReference>
<feature type="binding site" evidence="13">
    <location>
        <position position="264"/>
    </location>
    <ligand>
        <name>a divalent metal cation</name>
        <dbReference type="ChEBI" id="CHEBI:60240"/>
    </ligand>
</feature>
<evidence type="ECO:0000313" key="16">
    <source>
        <dbReference type="Proteomes" id="UP000241769"/>
    </source>
</evidence>
<keyword evidence="6 10" id="KW-0805">Transcription regulation</keyword>
<evidence type="ECO:0000256" key="9">
    <source>
        <dbReference type="ARBA" id="ARBA00061569"/>
    </source>
</evidence>
<feature type="active site" description="Proton acceptor" evidence="11">
    <location>
        <position position="140"/>
    </location>
</feature>
<keyword evidence="8 10" id="KW-0539">Nucleus</keyword>
<evidence type="ECO:0000256" key="8">
    <source>
        <dbReference type="ARBA" id="ARBA00023242"/>
    </source>
</evidence>
<accession>A0A2P6NVI8</accession>